<dbReference type="Proteomes" id="UP000239210">
    <property type="component" value="Unassembled WGS sequence"/>
</dbReference>
<dbReference type="InterPro" id="IPR011008">
    <property type="entry name" value="Dimeric_a/b-barrel"/>
</dbReference>
<evidence type="ECO:0000313" key="3">
    <source>
        <dbReference type="Proteomes" id="UP000239210"/>
    </source>
</evidence>
<sequence length="102" mass="10940">MFARVTTYEGPADRPDADEQTQAGFISRVLQMDGCEGVIGMVDRHNGRVLTVTLWHDEAALRASEEAADQVRADAAEAGGAAVADVERFEVTTFEVRSAANA</sequence>
<organism evidence="2 3">
    <name type="scientific">Geodermatophilus tzadiensis</name>
    <dbReference type="NCBI Taxonomy" id="1137988"/>
    <lineage>
        <taxon>Bacteria</taxon>
        <taxon>Bacillati</taxon>
        <taxon>Actinomycetota</taxon>
        <taxon>Actinomycetes</taxon>
        <taxon>Geodermatophilales</taxon>
        <taxon>Geodermatophilaceae</taxon>
        <taxon>Geodermatophilus</taxon>
    </lineage>
</organism>
<evidence type="ECO:0000313" key="2">
    <source>
        <dbReference type="EMBL" id="PRY51074.1"/>
    </source>
</evidence>
<proteinExistence type="predicted"/>
<gene>
    <name evidence="2" type="ORF">LY71_102137</name>
</gene>
<protein>
    <recommendedName>
        <fullName evidence="4">ABM domain-containing protein</fullName>
    </recommendedName>
</protein>
<accession>A0A2T0TZJ0</accession>
<dbReference type="SUPFAM" id="SSF54909">
    <property type="entry name" value="Dimeric alpha+beta barrel"/>
    <property type="match status" value="1"/>
</dbReference>
<name>A0A2T0TZJ0_9ACTN</name>
<comment type="caution">
    <text evidence="2">The sequence shown here is derived from an EMBL/GenBank/DDBJ whole genome shotgun (WGS) entry which is preliminary data.</text>
</comment>
<keyword evidence="3" id="KW-1185">Reference proteome</keyword>
<dbReference type="AlphaFoldDB" id="A0A2T0TZJ0"/>
<dbReference type="EMBL" id="PVTG01000002">
    <property type="protein sequence ID" value="PRY51074.1"/>
    <property type="molecule type" value="Genomic_DNA"/>
</dbReference>
<evidence type="ECO:0008006" key="4">
    <source>
        <dbReference type="Google" id="ProtNLM"/>
    </source>
</evidence>
<feature type="region of interest" description="Disordered" evidence="1">
    <location>
        <begin position="1"/>
        <end position="20"/>
    </location>
</feature>
<evidence type="ECO:0000256" key="1">
    <source>
        <dbReference type="SAM" id="MobiDB-lite"/>
    </source>
</evidence>
<reference evidence="2 3" key="1">
    <citation type="submission" date="2018-03" db="EMBL/GenBank/DDBJ databases">
        <title>Genomic Encyclopedia of Archaeal and Bacterial Type Strains, Phase II (KMG-II): from individual species to whole genera.</title>
        <authorList>
            <person name="Goeker M."/>
        </authorList>
    </citation>
    <scope>NUCLEOTIDE SEQUENCE [LARGE SCALE GENOMIC DNA]</scope>
    <source>
        <strain evidence="2 3">DSM 45416</strain>
    </source>
</reference>